<accession>A0A382LJD8</accession>
<protein>
    <submittedName>
        <fullName evidence="1">Uncharacterized protein</fullName>
    </submittedName>
</protein>
<dbReference type="EMBL" id="UINC01086479">
    <property type="protein sequence ID" value="SVC34981.1"/>
    <property type="molecule type" value="Genomic_DNA"/>
</dbReference>
<feature type="non-terminal residue" evidence="1">
    <location>
        <position position="49"/>
    </location>
</feature>
<evidence type="ECO:0000313" key="1">
    <source>
        <dbReference type="EMBL" id="SVC34981.1"/>
    </source>
</evidence>
<reference evidence="1" key="1">
    <citation type="submission" date="2018-05" db="EMBL/GenBank/DDBJ databases">
        <authorList>
            <person name="Lanie J.A."/>
            <person name="Ng W.-L."/>
            <person name="Kazmierczak K.M."/>
            <person name="Andrzejewski T.M."/>
            <person name="Davidsen T.M."/>
            <person name="Wayne K.J."/>
            <person name="Tettelin H."/>
            <person name="Glass J.I."/>
            <person name="Rusch D."/>
            <person name="Podicherti R."/>
            <person name="Tsui H.-C.T."/>
            <person name="Winkler M.E."/>
        </authorList>
    </citation>
    <scope>NUCLEOTIDE SEQUENCE</scope>
</reference>
<name>A0A382LJD8_9ZZZZ</name>
<sequence>MKGVEALQKAVCCRTLRHEKKTQNYLFSASLKWRPDWQTGVLSTACTIK</sequence>
<organism evidence="1">
    <name type="scientific">marine metagenome</name>
    <dbReference type="NCBI Taxonomy" id="408172"/>
    <lineage>
        <taxon>unclassified sequences</taxon>
        <taxon>metagenomes</taxon>
        <taxon>ecological metagenomes</taxon>
    </lineage>
</organism>
<proteinExistence type="predicted"/>
<gene>
    <name evidence="1" type="ORF">METZ01_LOCUS287835</name>
</gene>
<dbReference type="AlphaFoldDB" id="A0A382LJD8"/>